<dbReference type="EMBL" id="JBHUKR010000007">
    <property type="protein sequence ID" value="MFD2418302.1"/>
    <property type="molecule type" value="Genomic_DNA"/>
</dbReference>
<evidence type="ECO:0000256" key="3">
    <source>
        <dbReference type="ARBA" id="ARBA00022448"/>
    </source>
</evidence>
<dbReference type="Pfam" id="PF03824">
    <property type="entry name" value="NicO"/>
    <property type="match status" value="1"/>
</dbReference>
<evidence type="ECO:0000313" key="10">
    <source>
        <dbReference type="Proteomes" id="UP001597417"/>
    </source>
</evidence>
<evidence type="ECO:0000313" key="9">
    <source>
        <dbReference type="EMBL" id="MFD2418302.1"/>
    </source>
</evidence>
<evidence type="ECO:0000256" key="8">
    <source>
        <dbReference type="RuleBase" id="RU362101"/>
    </source>
</evidence>
<feature type="transmembrane region" description="Helical" evidence="8">
    <location>
        <begin position="194"/>
        <end position="216"/>
    </location>
</feature>
<feature type="transmembrane region" description="Helical" evidence="8">
    <location>
        <begin position="262"/>
        <end position="289"/>
    </location>
</feature>
<accession>A0ABW5FV17</accession>
<dbReference type="RefSeq" id="WP_378266249.1">
    <property type="nucleotide sequence ID" value="NZ_JBHUKR010000007.1"/>
</dbReference>
<feature type="transmembrane region" description="Helical" evidence="8">
    <location>
        <begin position="121"/>
        <end position="146"/>
    </location>
</feature>
<sequence length="341" mass="36242">MGTLSRQDRVAIAGVAAAIVFLNVLGWGVLTVFVASQIGLGVTAFTLGVRHAFDADHIAAIDNTTRKLITDGQRPLSVGFWFSLGHSTVVFVLSLLLSLGVRALAGQLEDDSSGLRRVTGLIGTSVAGLFLCLIALVNLVVLAGIVKVFRKMRAGGFDDAELEAKLAGRGLLNRVLGRATRAVRKPWHSYPVGVLFGLGFDTATEIGLLALAGGVAASTLPWYAVLVLPVLFAAGMTLFDAADGWLMNFAYGWAFSRPLRKIFYNFTVTALSVLVALLVGGIEVISVLAEQFHITSGPLAAIANLDLNDVGFVMIGVFVAVWVIASLVWRVGRFEERTKTG</sequence>
<keyword evidence="10" id="KW-1185">Reference proteome</keyword>
<keyword evidence="6 8" id="KW-1133">Transmembrane helix</keyword>
<evidence type="ECO:0000256" key="1">
    <source>
        <dbReference type="ARBA" id="ARBA00004127"/>
    </source>
</evidence>
<feature type="transmembrane region" description="Helical" evidence="8">
    <location>
        <begin position="12"/>
        <end position="35"/>
    </location>
</feature>
<reference evidence="10" key="1">
    <citation type="journal article" date="2019" name="Int. J. Syst. Evol. Microbiol.">
        <title>The Global Catalogue of Microorganisms (GCM) 10K type strain sequencing project: providing services to taxonomists for standard genome sequencing and annotation.</title>
        <authorList>
            <consortium name="The Broad Institute Genomics Platform"/>
            <consortium name="The Broad Institute Genome Sequencing Center for Infectious Disease"/>
            <person name="Wu L."/>
            <person name="Ma J."/>
        </authorList>
    </citation>
    <scope>NUCLEOTIDE SEQUENCE [LARGE SCALE GENOMIC DNA]</scope>
    <source>
        <strain evidence="10">CGMCC 4.7645</strain>
    </source>
</reference>
<comment type="similarity">
    <text evidence="2 8">Belongs to the NiCoT transporter (TC 2.A.52) family.</text>
</comment>
<keyword evidence="7 8" id="KW-0472">Membrane</keyword>
<dbReference type="Proteomes" id="UP001597417">
    <property type="component" value="Unassembled WGS sequence"/>
</dbReference>
<dbReference type="NCBIfam" id="TIGR00802">
    <property type="entry name" value="nico"/>
    <property type="match status" value="1"/>
</dbReference>
<feature type="transmembrane region" description="Helical" evidence="8">
    <location>
        <begin position="76"/>
        <end position="101"/>
    </location>
</feature>
<evidence type="ECO:0000256" key="2">
    <source>
        <dbReference type="ARBA" id="ARBA00010892"/>
    </source>
</evidence>
<evidence type="ECO:0000256" key="4">
    <source>
        <dbReference type="ARBA" id="ARBA00022596"/>
    </source>
</evidence>
<organism evidence="9 10">
    <name type="scientific">Amycolatopsis pigmentata</name>
    <dbReference type="NCBI Taxonomy" id="450801"/>
    <lineage>
        <taxon>Bacteria</taxon>
        <taxon>Bacillati</taxon>
        <taxon>Actinomycetota</taxon>
        <taxon>Actinomycetes</taxon>
        <taxon>Pseudonocardiales</taxon>
        <taxon>Pseudonocardiaceae</taxon>
        <taxon>Amycolatopsis</taxon>
    </lineage>
</organism>
<comment type="caution">
    <text evidence="9">The sequence shown here is derived from an EMBL/GenBank/DDBJ whole genome shotgun (WGS) entry which is preliminary data.</text>
</comment>
<name>A0ABW5FV17_9PSEU</name>
<evidence type="ECO:0000256" key="5">
    <source>
        <dbReference type="ARBA" id="ARBA00022692"/>
    </source>
</evidence>
<dbReference type="PANTHER" id="PTHR31611">
    <property type="entry name" value="HIGH-AFFINITY NICKEL TRANSPORT PROTEIN NIC1"/>
    <property type="match status" value="1"/>
</dbReference>
<protein>
    <recommendedName>
        <fullName evidence="8">Nickel/cobalt efflux system</fullName>
    </recommendedName>
</protein>
<gene>
    <name evidence="9" type="ORF">ACFSXZ_18420</name>
</gene>
<dbReference type="InterPro" id="IPR004688">
    <property type="entry name" value="Ni/Co_transpt"/>
</dbReference>
<evidence type="ECO:0000256" key="7">
    <source>
        <dbReference type="ARBA" id="ARBA00023136"/>
    </source>
</evidence>
<keyword evidence="4" id="KW-0533">Nickel</keyword>
<evidence type="ECO:0000256" key="6">
    <source>
        <dbReference type="ARBA" id="ARBA00022989"/>
    </source>
</evidence>
<proteinExistence type="inferred from homology"/>
<feature type="transmembrane region" description="Helical" evidence="8">
    <location>
        <begin position="309"/>
        <end position="329"/>
    </location>
</feature>
<feature type="transmembrane region" description="Helical" evidence="8">
    <location>
        <begin position="222"/>
        <end position="241"/>
    </location>
</feature>
<dbReference type="PANTHER" id="PTHR31611:SF0">
    <property type="entry name" value="HIGH-AFFINITY NICKEL TRANSPORT PROTEIN NIC1"/>
    <property type="match status" value="1"/>
</dbReference>
<dbReference type="InterPro" id="IPR011541">
    <property type="entry name" value="Ni/Co_transpt_high_affinity"/>
</dbReference>
<keyword evidence="3 8" id="KW-0813">Transport</keyword>
<comment type="subcellular location">
    <subcellularLocation>
        <location evidence="8">Cell membrane</location>
        <topology evidence="8">Multi-pass membrane protein</topology>
    </subcellularLocation>
    <subcellularLocation>
        <location evidence="1">Endomembrane system</location>
        <topology evidence="1">Multi-pass membrane protein</topology>
    </subcellularLocation>
</comment>
<keyword evidence="5 8" id="KW-0812">Transmembrane</keyword>